<evidence type="ECO:0000313" key="3">
    <source>
        <dbReference type="EMBL" id="MBA6063453.1"/>
    </source>
</evidence>
<feature type="coiled-coil region" evidence="1">
    <location>
        <begin position="953"/>
        <end position="996"/>
    </location>
</feature>
<organism evidence="3 4">
    <name type="scientific">Pseudomonas mosselii</name>
    <dbReference type="NCBI Taxonomy" id="78327"/>
    <lineage>
        <taxon>Bacteria</taxon>
        <taxon>Pseudomonadati</taxon>
        <taxon>Pseudomonadota</taxon>
        <taxon>Gammaproteobacteria</taxon>
        <taxon>Pseudomonadales</taxon>
        <taxon>Pseudomonadaceae</taxon>
        <taxon>Pseudomonas</taxon>
    </lineage>
</organism>
<name>A0A7W2PWM6_9PSED</name>
<evidence type="ECO:0000256" key="1">
    <source>
        <dbReference type="SAM" id="Coils"/>
    </source>
</evidence>
<accession>A0A7W2PWM6</accession>
<protein>
    <recommendedName>
        <fullName evidence="2">Dermonecrotic toxin N-terminal domain-containing protein</fullName>
    </recommendedName>
</protein>
<evidence type="ECO:0000313" key="4">
    <source>
        <dbReference type="Proteomes" id="UP000541770"/>
    </source>
</evidence>
<dbReference type="EMBL" id="JACGDE010000001">
    <property type="protein sequence ID" value="MBA6063453.1"/>
    <property type="molecule type" value="Genomic_DNA"/>
</dbReference>
<dbReference type="RefSeq" id="WP_182321865.1">
    <property type="nucleotide sequence ID" value="NZ_JACGDE010000001.1"/>
</dbReference>
<feature type="domain" description="Dermonecrotic toxin N-terminal" evidence="2">
    <location>
        <begin position="372"/>
        <end position="608"/>
    </location>
</feature>
<evidence type="ECO:0000259" key="2">
    <source>
        <dbReference type="Pfam" id="PF20178"/>
    </source>
</evidence>
<keyword evidence="1" id="KW-0175">Coiled coil</keyword>
<gene>
    <name evidence="3" type="ORF">H4C75_01575</name>
</gene>
<dbReference type="InterPro" id="IPR046673">
    <property type="entry name" value="ToxA_N"/>
</dbReference>
<dbReference type="Pfam" id="PF20178">
    <property type="entry name" value="ToxA_N"/>
    <property type="match status" value="1"/>
</dbReference>
<comment type="caution">
    <text evidence="3">The sequence shown here is derived from an EMBL/GenBank/DDBJ whole genome shotgun (WGS) entry which is preliminary data.</text>
</comment>
<sequence length="1556" mass="173053">MTPLTDDKHAVEIQFASRPTLRQVAGRQLMQVLIEHHPTIAEYRPELTSAEVLYLMIPQADTTWRNQPFVDYILQALLDQRVLDFSRVAGLDYRLSLEVPRRFYANPAPFEGSDADVVRLEALTDALNDLLVLLPEHFCQAQVEYWQGTGSAGVSRDRWLQQAMKSAWLANLPLQGLDAEQQGYVHGLLQGGKQSPSVSVLQVQLSQGAEHYHTLLPNLLLMGESDARKVFLWCMPSSAIRAFDSLETLVLFLRDAFAQEQAFETFVWNRYELEGDAFAQLSMLMLEASLERVRRVRYSQLADVDALERCFAGLCDPSRPFIEGYRVNDPQARALLPPQFLHAVPADSFACQCALFDLALAQALSDGVGALDGVLDLQAYARQQLRTQLLADHPDDANYFPDDLELTLTIARGTPGGAGAGVGGGSVAHRRMSLTEFAIGNLSSLQGALLSAVEHRKGQLIMDWMNPGYVQSLVQRVDIGGHYPNYVAQCLDDPAQRAQRVVRFGREWRCSLLFSALSARLAKTLSEAALGCVVDYCRGVVDPQSPAQMLMPLAFKREPDATSSDKAAGMYVLFSTQPECVLLYRPLYGNAALIEYASLRAMMAAISQSGALQDSVLDWLTPEARLVYGRGGFLEPHLLRPIVDTSVLPSRVKPATFEAQFWQRDVDAKLYQANRDLLVELADRQSVSNRESRWAILTQGAWLLFDVVSLLLRGPVATVAWLAQGITGMQNDLAALRGDNAFERSAAVVDLLLNASMALMHLRLPGASAVTQSIVPASAIERLPLLQPARRAQALKPSQGKVGLAGALGDAATRLDFSWRGAQGLNVLTAERRKALQALRVGQSLDGLEAIGSGDHQGLYALEGHHYLPLDGDVYRARVSGEGVRIVDLAGQAGPWAVFVDGQWRIDPALRLRGGMPRSRLKAMKEENQRLFDSLRHSETVFAQTNNRLGKLLEDHRDLLNQKDRQIAALEALPALDELNQNVLDLTRRLRKKINEKVIYELKAVVENGIEHDRLLARLHDMRIDDTALQASLAEQRSGVRQALVENLSVYYNEMASMINEEGLDDISKDVAVRPEGALEIQHYKTFLASLENVIKWETDLVDISRVLDKVLVDTLNDTSIVFKNDKNEARINKDTELKQTIERRRLSAIDLDFRLLLDLAEVSLDRLVDVEERTLEQYLDYLASEALKSAGNAHGDLAGSELSVNERIDVLTGILEAYEEARGMADYLSSLGGQAIRQDRLQQYKQTLEGLKNLAEKDLAEAVREKELELPPVRQASTYAPRGGRRKVVRTSRGRSVLGEEVEIDGIAVIQQRDFRTQSVIKTFHNQGGEWVEQASGSGADDLPPVSPKDPRIARQRAHALVGQVDSVINLARLYVKSDEALGLSAVMEGHIGKLKEVQAKLPRLTPEDELFDNLSQAVTRLQATQRDLLTGMYLVTSHPTAKSLRFLFEHNEVTVHRAGPRRMLSAKDYLDVYEIRRRQRAGEQQGEGLWEAHFHYPATTTGTRQFSKGHLKLWSQRKLGRKAQLHAAASGKDLLAIYRGEVRLGEVEGVIPFD</sequence>
<dbReference type="Proteomes" id="UP000541770">
    <property type="component" value="Unassembled WGS sequence"/>
</dbReference>
<proteinExistence type="predicted"/>
<reference evidence="3 4" key="1">
    <citation type="submission" date="2020-07" db="EMBL/GenBank/DDBJ databases">
        <title>Diversity of carbapenemase encoding genes among Pseudomonas putida group clinical isolates in a tertiary Brazilian hospital.</title>
        <authorList>
            <person name="Alberto-Lei F."/>
            <person name="Nodari C.S."/>
            <person name="Streling A.P."/>
            <person name="Paulino J.T."/>
            <person name="Bessa-Neto F.O."/>
            <person name="Cayo R."/>
            <person name="Gales A.C."/>
        </authorList>
    </citation>
    <scope>NUCLEOTIDE SEQUENCE [LARGE SCALE GENOMIC DNA]</scope>
    <source>
        <strain evidence="3 4">14802</strain>
    </source>
</reference>